<dbReference type="GO" id="GO:0004748">
    <property type="term" value="F:ribonucleoside-diphosphate reductase activity, thioredoxin disulfide as acceptor"/>
    <property type="evidence" value="ECO:0007669"/>
    <property type="project" value="TreeGrafter"/>
</dbReference>
<dbReference type="PANTHER" id="PTHR11573:SF6">
    <property type="entry name" value="RIBONUCLEOSIDE-DIPHOSPHATE REDUCTASE LARGE SUBUNIT"/>
    <property type="match status" value="1"/>
</dbReference>
<evidence type="ECO:0000313" key="3">
    <source>
        <dbReference type="EMBL" id="AFL03566.1"/>
    </source>
</evidence>
<dbReference type="PRINTS" id="PR01183">
    <property type="entry name" value="RIBORDTASEM1"/>
</dbReference>
<evidence type="ECO:0000313" key="4">
    <source>
        <dbReference type="Proteomes" id="UP000101154"/>
    </source>
</evidence>
<dbReference type="Gene3D" id="3.20.70.20">
    <property type="match status" value="1"/>
</dbReference>
<dbReference type="PROSITE" id="PS00089">
    <property type="entry name" value="RIBORED_LARGE"/>
    <property type="match status" value="1"/>
</dbReference>
<accession>I3WFA3</accession>
<dbReference type="Proteomes" id="UP000101154">
    <property type="component" value="Segment"/>
</dbReference>
<sequence length="849" mass="96776">MAQASLRNTGAGGLEAVMQEGSEGGDGGTEENGVEAMEVATSSPDAEQQQAQQQQQQPQVGVHACWSLADQGTATSCRPDASSSLVQHMPAMNTVQLLMGKKCHCHGRWGKFRFCGVPDPVKHVEDRATLWRDIDSASRQSGIRGAYRLFQMLMRYGPALIRQIPRSDLLIGRFYLKVNWLRESRNALNYTSSMCEGPLRDFVMRHSEDLPKILADITRYLDLAGCWGFYGAIVLTDKVSRQIYGQDESLGGIFLRISMAITLAIVSSPCARVYRFHMDCRHKYEVLESVVKRCRDGQLSLTPFSMSNIGFVELPQYDYLISCDLYSREVDWLALHKWLYENLTRGVSLSINVTRFNVEAISVIRCIGGFCDMIREKEVHRPIVRIFVDLWDVAAIRVLNFVLKETDIIGIHYAFNIPSVLMKRYRAQDSHYSLFGRTVSRKLSECGNEFAFEKEYVRYETTVPKVTVKASEFMRNMLFCALKGKCALVFVHHIVKYSVLTGNMPLPPCLGPDMASCHFGESDLPLQRLSINLTRCLFTRTDDDVLCRDNVVLGNTRRYFDMQVLRTLVTEAVVWGNARLDALIRSGDWPLESAICKMRSLNIGVTGLHTVLMRLGFTYFASWDLIERIFENMYYAALRTSVDLCKSGLPPCEWFDRTIYKEGKFIFELYRKPHLSLPVAQWETLRTEMQEYGVRNAQLLSIAADEETAFLWNVTPSIWAARDRIVDEETVLPVSPPSDECYFPTVMQKHLKVPIINYAWIEHHDEVKAKSITQGTVQRADVPSCVFQRAAELQADVEMASVNVSMFVDQCVPLPFYYESSMTPDLLMKRMLKWYHLRCKVGVYKYCAS</sequence>
<comment type="similarity">
    <text evidence="1">Belongs to the ribonucleoside diphosphate reductase large chain family.</text>
</comment>
<dbReference type="EMBL" id="JQ795930">
    <property type="protein sequence ID" value="AFL03566.1"/>
    <property type="molecule type" value="Genomic_DNA"/>
</dbReference>
<dbReference type="GO" id="GO:0009263">
    <property type="term" value="P:deoxyribonucleotide biosynthetic process"/>
    <property type="evidence" value="ECO:0007669"/>
    <property type="project" value="TreeGrafter"/>
</dbReference>
<protein>
    <submittedName>
        <fullName evidence="3">Rh72</fullName>
    </submittedName>
</protein>
<evidence type="ECO:0000256" key="1">
    <source>
        <dbReference type="ARBA" id="ARBA00010406"/>
    </source>
</evidence>
<dbReference type="SUPFAM" id="SSF51998">
    <property type="entry name" value="PFL-like glycyl radical enzymes"/>
    <property type="match status" value="1"/>
</dbReference>
<dbReference type="InterPro" id="IPR000788">
    <property type="entry name" value="RNR_lg_C"/>
</dbReference>
<dbReference type="GO" id="GO:0005524">
    <property type="term" value="F:ATP binding"/>
    <property type="evidence" value="ECO:0007669"/>
    <property type="project" value="TreeGrafter"/>
</dbReference>
<proteinExistence type="inferred from homology"/>
<reference evidence="3 4" key="1">
    <citation type="journal article" date="2012" name="J. Virol.">
        <title>Reevaluation of the Coding Potential and Proteomic Analysis of the BAC-Derived Rhesus Cytomegalovirus Strain 68-1.</title>
        <authorList>
            <person name="Malouli D."/>
            <person name="Nakayasu E.S."/>
            <person name="Viswanathan K."/>
            <person name="Camp D.G.II."/>
            <person name="Chang W.L."/>
            <person name="Barry P.A."/>
            <person name="Smith R.D."/>
            <person name="Fruh K."/>
        </authorList>
    </citation>
    <scope>NUCLEOTIDE SEQUENCE [LARGE SCALE GENOMIC DNA]</scope>
    <source>
        <strain evidence="3">68-1 BAC</strain>
    </source>
</reference>
<dbReference type="InterPro" id="IPR013346">
    <property type="entry name" value="NrdE_NrdA_C"/>
</dbReference>
<organism evidence="3 4">
    <name type="scientific">Rhesus cytomegalovirus (strain 68-1)</name>
    <name type="common">RhCMV</name>
    <dbReference type="NCBI Taxonomy" id="47929"/>
    <lineage>
        <taxon>Viruses</taxon>
        <taxon>Duplodnaviria</taxon>
        <taxon>Heunggongvirae</taxon>
        <taxon>Peploviricota</taxon>
        <taxon>Herviviricetes</taxon>
        <taxon>Herpesvirales</taxon>
        <taxon>Orthoherpesviridae</taxon>
        <taxon>Betaherpesvirinae</taxon>
        <taxon>Cytomegalovirus</taxon>
        <taxon>Cytomegalovirus macacinebeta3</taxon>
    </lineage>
</organism>
<name>I3WFA3_RHCM6</name>
<feature type="region of interest" description="Disordered" evidence="2">
    <location>
        <begin position="1"/>
        <end position="56"/>
    </location>
</feature>
<dbReference type="PANTHER" id="PTHR11573">
    <property type="entry name" value="RIBONUCLEOSIDE-DIPHOSPHATE REDUCTASE LARGE CHAIN"/>
    <property type="match status" value="1"/>
</dbReference>
<organismHost>
    <name type="scientific">Macaca mulatta</name>
    <name type="common">Rhesus macaque</name>
    <dbReference type="NCBI Taxonomy" id="9544"/>
</organismHost>
<dbReference type="Pfam" id="PF02867">
    <property type="entry name" value="Ribonuc_red_lgC"/>
    <property type="match status" value="1"/>
</dbReference>
<evidence type="ECO:0000256" key="2">
    <source>
        <dbReference type="SAM" id="MobiDB-lite"/>
    </source>
</evidence>
<dbReference type="InterPro" id="IPR039718">
    <property type="entry name" value="Rrm1"/>
</dbReference>